<keyword evidence="6" id="KW-0479">Metal-binding</keyword>
<evidence type="ECO:0000256" key="13">
    <source>
        <dbReference type="ARBA" id="ARBA00048336"/>
    </source>
</evidence>
<feature type="transmembrane region" description="Helical" evidence="18">
    <location>
        <begin position="20"/>
        <end position="37"/>
    </location>
</feature>
<evidence type="ECO:0000256" key="15">
    <source>
        <dbReference type="PROSITE-ProRule" id="PRU00103"/>
    </source>
</evidence>
<proteinExistence type="predicted"/>
<feature type="repeat" description="HEAT" evidence="15">
    <location>
        <begin position="584"/>
        <end position="622"/>
    </location>
</feature>
<evidence type="ECO:0000256" key="3">
    <source>
        <dbReference type="ARBA" id="ARBA00001946"/>
    </source>
</evidence>
<evidence type="ECO:0000256" key="6">
    <source>
        <dbReference type="ARBA" id="ARBA00022723"/>
    </source>
</evidence>
<dbReference type="CDD" id="cd07521">
    <property type="entry name" value="HAD_FCP1-like"/>
    <property type="match status" value="1"/>
</dbReference>
<gene>
    <name evidence="21" type="ORF">HannXRQ_Chr07g0188451</name>
</gene>
<dbReference type="EMBL" id="CM007896">
    <property type="protein sequence ID" value="OTG20029.1"/>
    <property type="molecule type" value="Genomic_DNA"/>
</dbReference>
<evidence type="ECO:0000256" key="16">
    <source>
        <dbReference type="RuleBase" id="RU366066"/>
    </source>
</evidence>
<dbReference type="NCBIfam" id="TIGR02250">
    <property type="entry name" value="FCP1_euk"/>
    <property type="match status" value="1"/>
</dbReference>
<evidence type="ECO:0000256" key="9">
    <source>
        <dbReference type="ARBA" id="ARBA00023015"/>
    </source>
</evidence>
<feature type="domain" description="BRCT" evidence="19">
    <location>
        <begin position="463"/>
        <end position="555"/>
    </location>
</feature>
<keyword evidence="5" id="KW-0678">Repressor</keyword>
<evidence type="ECO:0000256" key="18">
    <source>
        <dbReference type="SAM" id="Phobius"/>
    </source>
</evidence>
<dbReference type="InterPro" id="IPR039189">
    <property type="entry name" value="Fcp1"/>
</dbReference>
<dbReference type="FunCoup" id="A0A251UAC3">
    <property type="interactions" value="3363"/>
</dbReference>
<dbReference type="FunFam" id="3.40.50.1000:FF:000125">
    <property type="entry name" value="RNA polymerase II C-terminal domain phosphatase-like 4"/>
    <property type="match status" value="1"/>
</dbReference>
<evidence type="ECO:0000256" key="2">
    <source>
        <dbReference type="ARBA" id="ARBA00001941"/>
    </source>
</evidence>
<organism evidence="21 22">
    <name type="scientific">Helianthus annuus</name>
    <name type="common">Common sunflower</name>
    <dbReference type="NCBI Taxonomy" id="4232"/>
    <lineage>
        <taxon>Eukaryota</taxon>
        <taxon>Viridiplantae</taxon>
        <taxon>Streptophyta</taxon>
        <taxon>Embryophyta</taxon>
        <taxon>Tracheophyta</taxon>
        <taxon>Spermatophyta</taxon>
        <taxon>Magnoliopsida</taxon>
        <taxon>eudicotyledons</taxon>
        <taxon>Gunneridae</taxon>
        <taxon>Pentapetalae</taxon>
        <taxon>asterids</taxon>
        <taxon>campanulids</taxon>
        <taxon>Asterales</taxon>
        <taxon>Asteraceae</taxon>
        <taxon>Asteroideae</taxon>
        <taxon>Heliantheae alliance</taxon>
        <taxon>Heliantheae</taxon>
        <taxon>Helianthus</taxon>
    </lineage>
</organism>
<dbReference type="InterPro" id="IPR021133">
    <property type="entry name" value="HEAT_type_2"/>
</dbReference>
<dbReference type="InterPro" id="IPR004274">
    <property type="entry name" value="FCP1_dom"/>
</dbReference>
<keyword evidence="9" id="KW-0805">Transcription regulation</keyword>
<dbReference type="PROSITE" id="PS50077">
    <property type="entry name" value="HEAT_REPEAT"/>
    <property type="match status" value="3"/>
</dbReference>
<dbReference type="PANTHER" id="PTHR23081:SF36">
    <property type="entry name" value="RNA POLYMERASE II SUBUNIT A C-TERMINAL DOMAIN PHOSPHATASE"/>
    <property type="match status" value="1"/>
</dbReference>
<accession>A0A251UAC3</accession>
<dbReference type="PROSITE" id="PS50969">
    <property type="entry name" value="FCP1"/>
    <property type="match status" value="1"/>
</dbReference>
<dbReference type="SUPFAM" id="SSF52113">
    <property type="entry name" value="BRCT domain"/>
    <property type="match status" value="1"/>
</dbReference>
<name>A0A251UAC3_HELAN</name>
<dbReference type="CDD" id="cd17729">
    <property type="entry name" value="BRCT_CTDP1"/>
    <property type="match status" value="1"/>
</dbReference>
<dbReference type="GO" id="GO:0005634">
    <property type="term" value="C:nucleus"/>
    <property type="evidence" value="ECO:0007669"/>
    <property type="project" value="UniProtKB-SubCell"/>
</dbReference>
<protein>
    <recommendedName>
        <fullName evidence="16">RNA polymerase II C-terminal domain phosphatase-like</fullName>
        <ecNumber evidence="16">3.1.3.16</ecNumber>
    </recommendedName>
</protein>
<dbReference type="InterPro" id="IPR011989">
    <property type="entry name" value="ARM-like"/>
</dbReference>
<dbReference type="SUPFAM" id="SSF56784">
    <property type="entry name" value="HAD-like"/>
    <property type="match status" value="1"/>
</dbReference>
<dbReference type="Pfam" id="PF03031">
    <property type="entry name" value="NIF"/>
    <property type="match status" value="1"/>
</dbReference>
<evidence type="ECO:0000256" key="10">
    <source>
        <dbReference type="ARBA" id="ARBA00023163"/>
    </source>
</evidence>
<dbReference type="InParanoid" id="A0A251UAC3"/>
<dbReference type="GO" id="GO:0046872">
    <property type="term" value="F:metal ion binding"/>
    <property type="evidence" value="ECO:0007669"/>
    <property type="project" value="UniProtKB-KW"/>
</dbReference>
<dbReference type="InterPro" id="IPR036420">
    <property type="entry name" value="BRCT_dom_sf"/>
</dbReference>
<sequence length="722" mass="82140">MYKISHLKQFNPTLAQNRFIFPIFFFFFFFFTASTAIHSKTSISHSRVKKKKKLPFALSEIVSTTPSFFSSGERQHAVVLGPPLCGSGEYRSFRSSYIILSLVDESPVNSSSSDDFAAFLDAELSDTNPQQEEEKQESDDDDADDNDDEINAVIERTKRRKISVVDDTEEPNGSTSHIVQTEVTETSVKVDICIHPGFIGGMCIKCGEKTDDDTQSSVAFGYIHKDLRLANDEIARLRDRDLKNLLRHKKLYLVLDLDHTLLNSTRFSDLTQDEGYLLNPNDPMQDALKGSLFKLPFMNMVTKLRPFVHTFLKEASNYFEMYIYTMGERAYALEMAHLLDPGRVYFDSKVIAQGDCTQSHQKGLDVVLGQENAVLILDDTEQVWSKHKDNLISMERYHFFASSCKQFGYESKSLSELRSDESDTDGALATVLKVVKRVHSMFYDSELGENFAGRDARQMLHAVRSEVLKGCKIVFSRVFPTKFQADNHHLWMLAERLGATCSTEVDSSVTHVISTDIGTEKSRWAIQENKFLVEPRWLEAANFLWQRLPEESFPVKFPDVRLNIISKLDQVNQVIGIDLLSQSLLPAIVELAEDRHWRVRLASIEYIPLLASQLGVGFFDDKLGSLCMQLLQDNVYSIRDAAENNLKRLSEEFGPDWAMQHIVPQVLDMIKNPHYLYRMTVLRAISLLAPVMGSVITCSKLLPVVVTASKDRWLRKASSHVW</sequence>
<dbReference type="Gene3D" id="1.25.10.10">
    <property type="entry name" value="Leucine-rich Repeat Variant"/>
    <property type="match status" value="1"/>
</dbReference>
<evidence type="ECO:0000259" key="19">
    <source>
        <dbReference type="PROSITE" id="PS50172"/>
    </source>
</evidence>
<evidence type="ECO:0000256" key="17">
    <source>
        <dbReference type="SAM" id="MobiDB-lite"/>
    </source>
</evidence>
<keyword evidence="18" id="KW-0472">Membrane</keyword>
<evidence type="ECO:0000256" key="7">
    <source>
        <dbReference type="ARBA" id="ARBA00022801"/>
    </source>
</evidence>
<feature type="domain" description="FCP1 homology" evidence="20">
    <location>
        <begin position="246"/>
        <end position="417"/>
    </location>
</feature>
<evidence type="ECO:0000256" key="11">
    <source>
        <dbReference type="ARBA" id="ARBA00023242"/>
    </source>
</evidence>
<keyword evidence="18" id="KW-0812">Transmembrane</keyword>
<dbReference type="Pfam" id="PF00533">
    <property type="entry name" value="BRCT"/>
    <property type="match status" value="1"/>
</dbReference>
<dbReference type="PANTHER" id="PTHR23081">
    <property type="entry name" value="RNA POLYMERASE II CTD PHOSPHATASE"/>
    <property type="match status" value="1"/>
</dbReference>
<dbReference type="FunFam" id="3.40.50.10190:FF:000014">
    <property type="entry name" value="RNA polymerase II C-terminal domain phosphatase-like 3"/>
    <property type="match status" value="1"/>
</dbReference>
<dbReference type="AlphaFoldDB" id="A0A251UAC3"/>
<dbReference type="InterPro" id="IPR023214">
    <property type="entry name" value="HAD_sf"/>
</dbReference>
<evidence type="ECO:0000313" key="22">
    <source>
        <dbReference type="Proteomes" id="UP000215914"/>
    </source>
</evidence>
<comment type="catalytic activity">
    <reaction evidence="12 16">
        <text>O-phospho-L-seryl-[protein] + H2O = L-seryl-[protein] + phosphate</text>
        <dbReference type="Rhea" id="RHEA:20629"/>
        <dbReference type="Rhea" id="RHEA-COMP:9863"/>
        <dbReference type="Rhea" id="RHEA-COMP:11604"/>
        <dbReference type="ChEBI" id="CHEBI:15377"/>
        <dbReference type="ChEBI" id="CHEBI:29999"/>
        <dbReference type="ChEBI" id="CHEBI:43474"/>
        <dbReference type="ChEBI" id="CHEBI:83421"/>
        <dbReference type="EC" id="3.1.3.16"/>
    </reaction>
</comment>
<dbReference type="InterPro" id="IPR016024">
    <property type="entry name" value="ARM-type_fold"/>
</dbReference>
<dbReference type="Proteomes" id="UP000215914">
    <property type="component" value="Chromosome 7"/>
</dbReference>
<dbReference type="SUPFAM" id="SSF48371">
    <property type="entry name" value="ARM repeat"/>
    <property type="match status" value="1"/>
</dbReference>
<keyword evidence="18" id="KW-1133">Transmembrane helix</keyword>
<comment type="cofactor">
    <cofactor evidence="2">
        <name>Co(2+)</name>
        <dbReference type="ChEBI" id="CHEBI:48828"/>
    </cofactor>
</comment>
<dbReference type="Gene3D" id="3.40.50.1000">
    <property type="entry name" value="HAD superfamily/HAD-like"/>
    <property type="match status" value="1"/>
</dbReference>
<dbReference type="GO" id="GO:0008420">
    <property type="term" value="F:RNA polymerase II CTD heptapeptide repeat phosphatase activity"/>
    <property type="evidence" value="ECO:0000318"/>
    <property type="project" value="GO_Central"/>
</dbReference>
<dbReference type="Gene3D" id="3.40.50.10190">
    <property type="entry name" value="BRCT domain"/>
    <property type="match status" value="1"/>
</dbReference>
<comment type="cofactor">
    <cofactor evidence="3">
        <name>Mg(2+)</name>
        <dbReference type="ChEBI" id="CHEBI:18420"/>
    </cofactor>
</comment>
<evidence type="ECO:0000256" key="1">
    <source>
        <dbReference type="ARBA" id="ARBA00001936"/>
    </source>
</evidence>
<comment type="subunit">
    <text evidence="14">Interacts with RAP74.</text>
</comment>
<feature type="repeat" description="HEAT" evidence="15">
    <location>
        <begin position="623"/>
        <end position="661"/>
    </location>
</feature>
<dbReference type="EC" id="3.1.3.16" evidence="16"/>
<dbReference type="PROSITE" id="PS50172">
    <property type="entry name" value="BRCT"/>
    <property type="match status" value="1"/>
</dbReference>
<reference evidence="22" key="1">
    <citation type="journal article" date="2017" name="Nature">
        <title>The sunflower genome provides insights into oil metabolism, flowering and Asterid evolution.</title>
        <authorList>
            <person name="Badouin H."/>
            <person name="Gouzy J."/>
            <person name="Grassa C.J."/>
            <person name="Murat F."/>
            <person name="Staton S.E."/>
            <person name="Cottret L."/>
            <person name="Lelandais-Briere C."/>
            <person name="Owens G.L."/>
            <person name="Carrere S."/>
            <person name="Mayjonade B."/>
            <person name="Legrand L."/>
            <person name="Gill N."/>
            <person name="Kane N.C."/>
            <person name="Bowers J.E."/>
            <person name="Hubner S."/>
            <person name="Bellec A."/>
            <person name="Berard A."/>
            <person name="Berges H."/>
            <person name="Blanchet N."/>
            <person name="Boniface M.C."/>
            <person name="Brunel D."/>
            <person name="Catrice O."/>
            <person name="Chaidir N."/>
            <person name="Claudel C."/>
            <person name="Donnadieu C."/>
            <person name="Faraut T."/>
            <person name="Fievet G."/>
            <person name="Helmstetter N."/>
            <person name="King M."/>
            <person name="Knapp S.J."/>
            <person name="Lai Z."/>
            <person name="Le Paslier M.C."/>
            <person name="Lippi Y."/>
            <person name="Lorenzon L."/>
            <person name="Mandel J.R."/>
            <person name="Marage G."/>
            <person name="Marchand G."/>
            <person name="Marquand E."/>
            <person name="Bret-Mestries E."/>
            <person name="Morien E."/>
            <person name="Nambeesan S."/>
            <person name="Nguyen T."/>
            <person name="Pegot-Espagnet P."/>
            <person name="Pouilly N."/>
            <person name="Raftis F."/>
            <person name="Sallet E."/>
            <person name="Schiex T."/>
            <person name="Thomas J."/>
            <person name="Vandecasteele C."/>
            <person name="Vares D."/>
            <person name="Vear F."/>
            <person name="Vautrin S."/>
            <person name="Crespi M."/>
            <person name="Mangin B."/>
            <person name="Burke J.M."/>
            <person name="Salse J."/>
            <person name="Munos S."/>
            <person name="Vincourt P."/>
            <person name="Rieseberg L.H."/>
            <person name="Langlade N.B."/>
        </authorList>
    </citation>
    <scope>NUCLEOTIDE SEQUENCE [LARGE SCALE GENOMIC DNA]</scope>
    <source>
        <strain evidence="22">cv. SF193</strain>
    </source>
</reference>
<feature type="region of interest" description="Disordered" evidence="17">
    <location>
        <begin position="125"/>
        <end position="147"/>
    </location>
</feature>
<evidence type="ECO:0000256" key="12">
    <source>
        <dbReference type="ARBA" id="ARBA00047761"/>
    </source>
</evidence>
<keyword evidence="10" id="KW-0804">Transcription</keyword>
<dbReference type="GO" id="GO:0009651">
    <property type="term" value="P:response to salt stress"/>
    <property type="evidence" value="ECO:0007669"/>
    <property type="project" value="UniProtKB-ARBA"/>
</dbReference>
<comment type="catalytic activity">
    <reaction evidence="13 16">
        <text>O-phospho-L-threonyl-[protein] + H2O = L-threonyl-[protein] + phosphate</text>
        <dbReference type="Rhea" id="RHEA:47004"/>
        <dbReference type="Rhea" id="RHEA-COMP:11060"/>
        <dbReference type="Rhea" id="RHEA-COMP:11605"/>
        <dbReference type="ChEBI" id="CHEBI:15377"/>
        <dbReference type="ChEBI" id="CHEBI:30013"/>
        <dbReference type="ChEBI" id="CHEBI:43474"/>
        <dbReference type="ChEBI" id="CHEBI:61977"/>
        <dbReference type="EC" id="3.1.3.16"/>
    </reaction>
</comment>
<feature type="repeat" description="HEAT" evidence="15">
    <location>
        <begin position="662"/>
        <end position="700"/>
    </location>
</feature>
<evidence type="ECO:0000256" key="4">
    <source>
        <dbReference type="ARBA" id="ARBA00004123"/>
    </source>
</evidence>
<evidence type="ECO:0000313" key="21">
    <source>
        <dbReference type="EMBL" id="OTG20029.1"/>
    </source>
</evidence>
<comment type="function">
    <text evidence="16">This promotes the activity of RNA polymerase II.</text>
</comment>
<feature type="compositionally biased region" description="Acidic residues" evidence="17">
    <location>
        <begin position="134"/>
        <end position="147"/>
    </location>
</feature>
<keyword evidence="8" id="KW-0694">RNA-binding</keyword>
<dbReference type="InterPro" id="IPR036412">
    <property type="entry name" value="HAD-like_sf"/>
</dbReference>
<dbReference type="GO" id="GO:0003723">
    <property type="term" value="F:RNA binding"/>
    <property type="evidence" value="ECO:0007669"/>
    <property type="project" value="UniProtKB-KW"/>
</dbReference>
<dbReference type="InterPro" id="IPR011947">
    <property type="entry name" value="FCP1_euk"/>
</dbReference>
<evidence type="ECO:0000256" key="14">
    <source>
        <dbReference type="ARBA" id="ARBA00063107"/>
    </source>
</evidence>
<dbReference type="SMART" id="SM00577">
    <property type="entry name" value="CPDc"/>
    <property type="match status" value="1"/>
</dbReference>
<dbReference type="OMA" id="MHRDECE"/>
<comment type="cofactor">
    <cofactor evidence="1">
        <name>Mn(2+)</name>
        <dbReference type="ChEBI" id="CHEBI:29035"/>
    </cofactor>
</comment>
<keyword evidence="22" id="KW-1185">Reference proteome</keyword>
<keyword evidence="7 16" id="KW-0378">Hydrolase</keyword>
<dbReference type="InterPro" id="IPR001357">
    <property type="entry name" value="BRCT_dom"/>
</dbReference>
<dbReference type="STRING" id="4232.A0A251UAC3"/>
<evidence type="ECO:0000256" key="5">
    <source>
        <dbReference type="ARBA" id="ARBA00022491"/>
    </source>
</evidence>
<evidence type="ECO:0000256" key="8">
    <source>
        <dbReference type="ARBA" id="ARBA00022884"/>
    </source>
</evidence>
<keyword evidence="11 16" id="KW-0539">Nucleus</keyword>
<evidence type="ECO:0000259" key="20">
    <source>
        <dbReference type="PROSITE" id="PS50969"/>
    </source>
</evidence>
<comment type="subcellular location">
    <subcellularLocation>
        <location evidence="4 16">Nucleus</location>
    </subcellularLocation>
</comment>